<evidence type="ECO:0000256" key="1">
    <source>
        <dbReference type="ARBA" id="ARBA00007118"/>
    </source>
</evidence>
<proteinExistence type="inferred from homology"/>
<reference evidence="4 5" key="1">
    <citation type="submission" date="2021-01" db="EMBL/GenBank/DDBJ databases">
        <title>Whole genome shotgun sequence of Plantactinospora mayteni NBRC 109088.</title>
        <authorList>
            <person name="Komaki H."/>
            <person name="Tamura T."/>
        </authorList>
    </citation>
    <scope>NUCLEOTIDE SEQUENCE [LARGE SCALE GENOMIC DNA]</scope>
    <source>
        <strain evidence="4 5">NBRC 109088</strain>
    </source>
</reference>
<keyword evidence="5" id="KW-1185">Reference proteome</keyword>
<dbReference type="EMBL" id="BONX01000051">
    <property type="protein sequence ID" value="GIH00218.1"/>
    <property type="molecule type" value="Genomic_DNA"/>
</dbReference>
<feature type="domain" description="Nitroreductase" evidence="3">
    <location>
        <begin position="7"/>
        <end position="180"/>
    </location>
</feature>
<evidence type="ECO:0000259" key="3">
    <source>
        <dbReference type="Pfam" id="PF00881"/>
    </source>
</evidence>
<keyword evidence="2" id="KW-0560">Oxidoreductase</keyword>
<name>A0ABQ4EZW2_9ACTN</name>
<dbReference type="InterPro" id="IPR029479">
    <property type="entry name" value="Nitroreductase"/>
</dbReference>
<gene>
    <name evidence="4" type="ORF">Pma05_67900</name>
</gene>
<dbReference type="Pfam" id="PF00881">
    <property type="entry name" value="Nitroreductase"/>
    <property type="match status" value="1"/>
</dbReference>
<dbReference type="PANTHER" id="PTHR43673:SF10">
    <property type="entry name" value="NADH DEHYDROGENASE_NAD(P)H NITROREDUCTASE XCC3605-RELATED"/>
    <property type="match status" value="1"/>
</dbReference>
<accession>A0ABQ4EZW2</accession>
<evidence type="ECO:0000313" key="5">
    <source>
        <dbReference type="Proteomes" id="UP000621500"/>
    </source>
</evidence>
<evidence type="ECO:0000313" key="4">
    <source>
        <dbReference type="EMBL" id="GIH00218.1"/>
    </source>
</evidence>
<dbReference type="InterPro" id="IPR000415">
    <property type="entry name" value="Nitroreductase-like"/>
</dbReference>
<dbReference type="SUPFAM" id="SSF55469">
    <property type="entry name" value="FMN-dependent nitroreductase-like"/>
    <property type="match status" value="1"/>
</dbReference>
<dbReference type="Gene3D" id="3.40.109.10">
    <property type="entry name" value="NADH Oxidase"/>
    <property type="match status" value="1"/>
</dbReference>
<organism evidence="4 5">
    <name type="scientific">Plantactinospora mayteni</name>
    <dbReference type="NCBI Taxonomy" id="566021"/>
    <lineage>
        <taxon>Bacteria</taxon>
        <taxon>Bacillati</taxon>
        <taxon>Actinomycetota</taxon>
        <taxon>Actinomycetes</taxon>
        <taxon>Micromonosporales</taxon>
        <taxon>Micromonosporaceae</taxon>
        <taxon>Plantactinospora</taxon>
    </lineage>
</organism>
<comment type="caution">
    <text evidence="4">The sequence shown here is derived from an EMBL/GenBank/DDBJ whole genome shotgun (WGS) entry which is preliminary data.</text>
</comment>
<dbReference type="CDD" id="cd02062">
    <property type="entry name" value="Nitro_FMN_reductase"/>
    <property type="match status" value="1"/>
</dbReference>
<sequence length="207" mass="23333">MEFSTVVRRRRMVRNYDPDRPVPPEVLDRLLEHAVRAPSAGFSQGWAFLVLTEPADRELFWAATTPDTALRDPAVEGQSRWLTGMRRAPLIVVPLADRSAYLDRYAEPDKGWTDRDESRWPVPYWYVDTGFAALLMLLTAVDEGLGACFFGIPPERTGPFRAAFGVPEGFTPIGALSIGYPAPDHRSRSLQRGRRPVAQVVHRGRWS</sequence>
<protein>
    <submittedName>
        <fullName evidence="4">NAD(P)H nitroreductase</fullName>
    </submittedName>
</protein>
<evidence type="ECO:0000256" key="2">
    <source>
        <dbReference type="ARBA" id="ARBA00023002"/>
    </source>
</evidence>
<dbReference type="PANTHER" id="PTHR43673">
    <property type="entry name" value="NAD(P)H NITROREDUCTASE YDGI-RELATED"/>
    <property type="match status" value="1"/>
</dbReference>
<comment type="similarity">
    <text evidence="1">Belongs to the nitroreductase family.</text>
</comment>
<dbReference type="RefSeq" id="WP_203861548.1">
    <property type="nucleotide sequence ID" value="NZ_BAAAZQ010000020.1"/>
</dbReference>
<dbReference type="Proteomes" id="UP000621500">
    <property type="component" value="Unassembled WGS sequence"/>
</dbReference>